<protein>
    <submittedName>
        <fullName evidence="1">Uncharacterized protein</fullName>
    </submittedName>
</protein>
<dbReference type="AlphaFoldDB" id="A0A0G0NGR9"/>
<dbReference type="EMBL" id="LBWP01000001">
    <property type="protein sequence ID" value="KKR12021.1"/>
    <property type="molecule type" value="Genomic_DNA"/>
</dbReference>
<proteinExistence type="predicted"/>
<dbReference type="STRING" id="1618550.UT39_C0001G0076"/>
<evidence type="ECO:0000313" key="1">
    <source>
        <dbReference type="EMBL" id="KKR12021.1"/>
    </source>
</evidence>
<evidence type="ECO:0000313" key="2">
    <source>
        <dbReference type="Proteomes" id="UP000034246"/>
    </source>
</evidence>
<reference evidence="1 2" key="1">
    <citation type="journal article" date="2015" name="Nature">
        <title>rRNA introns, odd ribosomes, and small enigmatic genomes across a large radiation of phyla.</title>
        <authorList>
            <person name="Brown C.T."/>
            <person name="Hug L.A."/>
            <person name="Thomas B.C."/>
            <person name="Sharon I."/>
            <person name="Castelle C.J."/>
            <person name="Singh A."/>
            <person name="Wilkins M.J."/>
            <person name="Williams K.H."/>
            <person name="Banfield J.F."/>
        </authorList>
    </citation>
    <scope>NUCLEOTIDE SEQUENCE [LARGE SCALE GENOMIC DNA]</scope>
</reference>
<organism evidence="1 2">
    <name type="scientific">Candidatus Woesebacteria bacterium GW2011_GWA1_39_21</name>
    <dbReference type="NCBI Taxonomy" id="1618550"/>
    <lineage>
        <taxon>Bacteria</taxon>
        <taxon>Candidatus Woeseibacteriota</taxon>
    </lineage>
</organism>
<accession>A0A0G0NGR9</accession>
<comment type="caution">
    <text evidence="1">The sequence shown here is derived from an EMBL/GenBank/DDBJ whole genome shotgun (WGS) entry which is preliminary data.</text>
</comment>
<gene>
    <name evidence="1" type="ORF">UT39_C0001G0076</name>
</gene>
<name>A0A0G0NGR9_9BACT</name>
<dbReference type="Proteomes" id="UP000034246">
    <property type="component" value="Unassembled WGS sequence"/>
</dbReference>
<sequence length="137" mass="16019">MSERLAKGDRTHIRDLKRQRLLEEVRVVRAIVLQKRLDQSWEDGLNDSLRSQGYKDGVGTLSPDEKSAIGEYYELTQRLRKQLYDGEIARKDVAEKTHDFNVKHAPLFPDVEDKNGEMQTPFILSLRFITQKYRGEK</sequence>